<dbReference type="Proteomes" id="UP000054359">
    <property type="component" value="Unassembled WGS sequence"/>
</dbReference>
<feature type="domain" description="GPAT/DHAPAT C-terminal" evidence="1">
    <location>
        <begin position="2"/>
        <end position="128"/>
    </location>
</feature>
<sequence length="176" mass="19860">MLRTLLQREFVFQRLTDEKDFVHALQSLKEENILIVDESKLIPSNSATEKFEFLSSLLIPFLESYYIICQQLAGRGNEVLPDCKKLSLECQAYIESAIVEGALSDYRCLSLDIVNNCITFLVSQSALSKVHDSSQVALLPSHTKLMNILLDLEIFLSSFTSRVNQSNRLSVPTAKL</sequence>
<gene>
    <name evidence="2" type="ORF">X975_18179</name>
</gene>
<dbReference type="GO" id="GO:0006631">
    <property type="term" value="P:fatty acid metabolic process"/>
    <property type="evidence" value="ECO:0007669"/>
    <property type="project" value="TreeGrafter"/>
</dbReference>
<accession>A0A087SXH0</accession>
<dbReference type="EMBL" id="KK112400">
    <property type="protein sequence ID" value="KFM57559.1"/>
    <property type="molecule type" value="Genomic_DNA"/>
</dbReference>
<dbReference type="PANTHER" id="PTHR12563">
    <property type="entry name" value="GLYCEROL-3-PHOSPHATE ACYLTRANSFERASE"/>
    <property type="match status" value="1"/>
</dbReference>
<evidence type="ECO:0000259" key="1">
    <source>
        <dbReference type="Pfam" id="PF19277"/>
    </source>
</evidence>
<dbReference type="GO" id="GO:0016287">
    <property type="term" value="F:glycerone-phosphate O-acyltransferase activity"/>
    <property type="evidence" value="ECO:0007669"/>
    <property type="project" value="TreeGrafter"/>
</dbReference>
<dbReference type="AlphaFoldDB" id="A0A087SXH0"/>
<dbReference type="OrthoDB" id="10317075at2759"/>
<dbReference type="GO" id="GO:0004366">
    <property type="term" value="F:glycerol-3-phosphate O-acyltransferase activity"/>
    <property type="evidence" value="ECO:0007669"/>
    <property type="project" value="TreeGrafter"/>
</dbReference>
<name>A0A087SXH0_STEMI</name>
<dbReference type="GO" id="GO:0019432">
    <property type="term" value="P:triglyceride biosynthetic process"/>
    <property type="evidence" value="ECO:0007669"/>
    <property type="project" value="TreeGrafter"/>
</dbReference>
<feature type="non-terminal residue" evidence="2">
    <location>
        <position position="176"/>
    </location>
</feature>
<dbReference type="InterPro" id="IPR022284">
    <property type="entry name" value="GPAT/DHAPAT"/>
</dbReference>
<dbReference type="GO" id="GO:0005778">
    <property type="term" value="C:peroxisomal membrane"/>
    <property type="evidence" value="ECO:0007669"/>
    <property type="project" value="TreeGrafter"/>
</dbReference>
<dbReference type="OMA" id="SLECQAY"/>
<dbReference type="GO" id="GO:0008611">
    <property type="term" value="P:ether lipid biosynthetic process"/>
    <property type="evidence" value="ECO:0007669"/>
    <property type="project" value="TreeGrafter"/>
</dbReference>
<dbReference type="PANTHER" id="PTHR12563:SF17">
    <property type="entry name" value="DIHYDROXYACETONE PHOSPHATE ACYLTRANSFERASE"/>
    <property type="match status" value="1"/>
</dbReference>
<reference evidence="2 3" key="1">
    <citation type="submission" date="2013-11" db="EMBL/GenBank/DDBJ databases">
        <title>Genome sequencing of Stegodyphus mimosarum.</title>
        <authorList>
            <person name="Bechsgaard J."/>
        </authorList>
    </citation>
    <scope>NUCLEOTIDE SEQUENCE [LARGE SCALE GENOMIC DNA]</scope>
</reference>
<dbReference type="InterPro" id="IPR045520">
    <property type="entry name" value="GPAT/DHAPAT_C"/>
</dbReference>
<evidence type="ECO:0000313" key="3">
    <source>
        <dbReference type="Proteomes" id="UP000054359"/>
    </source>
</evidence>
<keyword evidence="3" id="KW-1185">Reference proteome</keyword>
<evidence type="ECO:0000313" key="2">
    <source>
        <dbReference type="EMBL" id="KFM57559.1"/>
    </source>
</evidence>
<dbReference type="GO" id="GO:0031966">
    <property type="term" value="C:mitochondrial membrane"/>
    <property type="evidence" value="ECO:0007669"/>
    <property type="project" value="TreeGrafter"/>
</dbReference>
<organism evidence="2 3">
    <name type="scientific">Stegodyphus mimosarum</name>
    <name type="common">African social velvet spider</name>
    <dbReference type="NCBI Taxonomy" id="407821"/>
    <lineage>
        <taxon>Eukaryota</taxon>
        <taxon>Metazoa</taxon>
        <taxon>Ecdysozoa</taxon>
        <taxon>Arthropoda</taxon>
        <taxon>Chelicerata</taxon>
        <taxon>Arachnida</taxon>
        <taxon>Araneae</taxon>
        <taxon>Araneomorphae</taxon>
        <taxon>Entelegynae</taxon>
        <taxon>Eresoidea</taxon>
        <taxon>Eresidae</taxon>
        <taxon>Stegodyphus</taxon>
    </lineage>
</organism>
<protein>
    <recommendedName>
        <fullName evidence="1">GPAT/DHAPAT C-terminal domain-containing protein</fullName>
    </recommendedName>
</protein>
<proteinExistence type="predicted"/>
<dbReference type="STRING" id="407821.A0A087SXH0"/>
<dbReference type="GO" id="GO:0008654">
    <property type="term" value="P:phospholipid biosynthetic process"/>
    <property type="evidence" value="ECO:0007669"/>
    <property type="project" value="TreeGrafter"/>
</dbReference>
<dbReference type="Pfam" id="PF19277">
    <property type="entry name" value="GPAT_C"/>
    <property type="match status" value="1"/>
</dbReference>